<gene>
    <name evidence="9" type="primary">EVM0022175.1</name>
</gene>
<dbReference type="Pfam" id="PF13921">
    <property type="entry name" value="Myb_DNA-bind_6"/>
    <property type="match status" value="1"/>
</dbReference>
<evidence type="ECO:0000256" key="4">
    <source>
        <dbReference type="ARBA" id="ARBA00023125"/>
    </source>
</evidence>
<accession>A0A896W272</accession>
<organism evidence="9">
    <name type="scientific">Melilotus albus</name>
    <name type="common">White sweet clover</name>
    <name type="synonym">Melilotus officinalis subsp. albus</name>
    <dbReference type="NCBI Taxonomy" id="47082"/>
    <lineage>
        <taxon>Eukaryota</taxon>
        <taxon>Viridiplantae</taxon>
        <taxon>Streptophyta</taxon>
        <taxon>Embryophyta</taxon>
        <taxon>Tracheophyta</taxon>
        <taxon>Spermatophyta</taxon>
        <taxon>Magnoliopsida</taxon>
        <taxon>eudicotyledons</taxon>
        <taxon>Gunneridae</taxon>
        <taxon>Pentapetalae</taxon>
        <taxon>rosids</taxon>
        <taxon>fabids</taxon>
        <taxon>Fabales</taxon>
        <taxon>Fabaceae</taxon>
        <taxon>Papilionoideae</taxon>
        <taxon>50 kb inversion clade</taxon>
        <taxon>NPAAA clade</taxon>
        <taxon>Hologalegina</taxon>
        <taxon>IRL clade</taxon>
        <taxon>Trifolieae</taxon>
        <taxon>Melilotus</taxon>
    </lineage>
</organism>
<dbReference type="InterPro" id="IPR050560">
    <property type="entry name" value="MYB_TF"/>
</dbReference>
<proteinExistence type="predicted"/>
<protein>
    <submittedName>
        <fullName evidence="9">MYB family transcription factor</fullName>
    </submittedName>
</protein>
<evidence type="ECO:0000256" key="6">
    <source>
        <dbReference type="SAM" id="MobiDB-lite"/>
    </source>
</evidence>
<evidence type="ECO:0000256" key="2">
    <source>
        <dbReference type="ARBA" id="ARBA00022737"/>
    </source>
</evidence>
<dbReference type="EMBL" id="MW302520">
    <property type="protein sequence ID" value="QSD99674.1"/>
    <property type="molecule type" value="Genomic_DNA"/>
</dbReference>
<keyword evidence="3" id="KW-0804">Transcription</keyword>
<dbReference type="AlphaFoldDB" id="A0A896W272"/>
<feature type="compositionally biased region" description="Basic residues" evidence="6">
    <location>
        <begin position="216"/>
        <end position="228"/>
    </location>
</feature>
<keyword evidence="5" id="KW-0539">Nucleus</keyword>
<dbReference type="InterPro" id="IPR001005">
    <property type="entry name" value="SANT/Myb"/>
</dbReference>
<feature type="domain" description="HTH myb-type" evidence="8">
    <location>
        <begin position="172"/>
        <end position="222"/>
    </location>
</feature>
<evidence type="ECO:0000259" key="8">
    <source>
        <dbReference type="PROSITE" id="PS51294"/>
    </source>
</evidence>
<dbReference type="GO" id="GO:0005634">
    <property type="term" value="C:nucleus"/>
    <property type="evidence" value="ECO:0007669"/>
    <property type="project" value="UniProtKB-SubCell"/>
</dbReference>
<feature type="domain" description="Myb-like" evidence="7">
    <location>
        <begin position="168"/>
        <end position="218"/>
    </location>
</feature>
<dbReference type="FunFam" id="1.10.10.60:FF:000010">
    <property type="entry name" value="Transcriptional activator Myb isoform A"/>
    <property type="match status" value="1"/>
</dbReference>
<dbReference type="CDD" id="cd00167">
    <property type="entry name" value="SANT"/>
    <property type="match status" value="2"/>
</dbReference>
<evidence type="ECO:0000256" key="1">
    <source>
        <dbReference type="ARBA" id="ARBA00004123"/>
    </source>
</evidence>
<dbReference type="GO" id="GO:0000981">
    <property type="term" value="F:DNA-binding transcription factor activity, RNA polymerase II-specific"/>
    <property type="evidence" value="ECO:0007669"/>
    <property type="project" value="TreeGrafter"/>
</dbReference>
<feature type="region of interest" description="Disordered" evidence="6">
    <location>
        <begin position="206"/>
        <end position="244"/>
    </location>
</feature>
<dbReference type="GO" id="GO:0000978">
    <property type="term" value="F:RNA polymerase II cis-regulatory region sequence-specific DNA binding"/>
    <property type="evidence" value="ECO:0007669"/>
    <property type="project" value="TreeGrafter"/>
</dbReference>
<reference evidence="9" key="1">
    <citation type="journal article" name="Plants (Basel)">
        <title>NAC and MYB Families and Lignin Biosynthesis-Related Members Identification and Expression Analysis in Melilotus albus.</title>
        <authorList>
            <person name="Chen L."/>
            <person name="Wu F."/>
            <person name="Zhang J."/>
        </authorList>
    </citation>
    <scope>NUCLEOTIDE SEQUENCE</scope>
</reference>
<dbReference type="SMART" id="SM00717">
    <property type="entry name" value="SANT"/>
    <property type="match status" value="2"/>
</dbReference>
<keyword evidence="3" id="KW-0805">Transcription regulation</keyword>
<evidence type="ECO:0000259" key="7">
    <source>
        <dbReference type="PROSITE" id="PS50090"/>
    </source>
</evidence>
<evidence type="ECO:0000256" key="3">
    <source>
        <dbReference type="ARBA" id="ARBA00023015"/>
    </source>
</evidence>
<dbReference type="PROSITE" id="PS50090">
    <property type="entry name" value="MYB_LIKE"/>
    <property type="match status" value="2"/>
</dbReference>
<dbReference type="SUPFAM" id="SSF46689">
    <property type="entry name" value="Homeodomain-like"/>
    <property type="match status" value="1"/>
</dbReference>
<evidence type="ECO:0000256" key="5">
    <source>
        <dbReference type="ARBA" id="ARBA00023242"/>
    </source>
</evidence>
<feature type="domain" description="HTH myb-type" evidence="8">
    <location>
        <begin position="116"/>
        <end position="171"/>
    </location>
</feature>
<dbReference type="InterPro" id="IPR017930">
    <property type="entry name" value="Myb_dom"/>
</dbReference>
<sequence>MARGGNHGVNGIKIFVNENINVNYPLMNRFFWGQMIHYPNYQQNNASVFPYSYGSSHEFMWPNTQESSFVVDGVLANEEALKWTNFNQTPTLCLKDIQGYGENTKIVGRKTKKETSEVLIKGQWADEEDRKLIKLVKQYGERKWSQISEKLEGRVGKQCRERWHNHLRPDIKKDSWSEEEEKILVATHAKIGNRWAEIAKRIPGRTENAIKNHWNATKRRQNSRRKNKKNENNSKGAKPKSSILEDYIKTNNSNTTKITNIPSSSHTTLSQNIGTNESNPILNELPSESFSNELHFIQQILMDNDENVVDDVNQSELVNLIGYPNYNMHLDETSLTTPIDNFLPYDLYLSQLLNLA</sequence>
<comment type="subcellular location">
    <subcellularLocation>
        <location evidence="1">Nucleus</location>
    </subcellularLocation>
</comment>
<dbReference type="Gene3D" id="1.10.10.60">
    <property type="entry name" value="Homeodomain-like"/>
    <property type="match status" value="2"/>
</dbReference>
<feature type="domain" description="Myb-like" evidence="7">
    <location>
        <begin position="116"/>
        <end position="167"/>
    </location>
</feature>
<keyword evidence="2" id="KW-0677">Repeat</keyword>
<dbReference type="PANTHER" id="PTHR45614">
    <property type="entry name" value="MYB PROTEIN-RELATED"/>
    <property type="match status" value="1"/>
</dbReference>
<evidence type="ECO:0000313" key="9">
    <source>
        <dbReference type="EMBL" id="QSD99674.1"/>
    </source>
</evidence>
<keyword evidence="4" id="KW-0238">DNA-binding</keyword>
<dbReference type="PROSITE" id="PS51294">
    <property type="entry name" value="HTH_MYB"/>
    <property type="match status" value="2"/>
</dbReference>
<dbReference type="InterPro" id="IPR009057">
    <property type="entry name" value="Homeodomain-like_sf"/>
</dbReference>
<name>A0A896W272_MELAB</name>
<dbReference type="PANTHER" id="PTHR45614:SF218">
    <property type="entry name" value="TRANSCRIPTION FACTOR MYB119-RELATED"/>
    <property type="match status" value="1"/>
</dbReference>